<dbReference type="Gene3D" id="1.10.20.10">
    <property type="entry name" value="Histone, subunit A"/>
    <property type="match status" value="1"/>
</dbReference>
<accession>A0AA88HHB8</accession>
<dbReference type="AlphaFoldDB" id="A0AA88HHB8"/>
<organism evidence="1 2">
    <name type="scientific">Artemia franciscana</name>
    <name type="common">Brine shrimp</name>
    <name type="synonym">Artemia sanfranciscana</name>
    <dbReference type="NCBI Taxonomy" id="6661"/>
    <lineage>
        <taxon>Eukaryota</taxon>
        <taxon>Metazoa</taxon>
        <taxon>Ecdysozoa</taxon>
        <taxon>Arthropoda</taxon>
        <taxon>Crustacea</taxon>
        <taxon>Branchiopoda</taxon>
        <taxon>Anostraca</taxon>
        <taxon>Artemiidae</taxon>
        <taxon>Artemia</taxon>
    </lineage>
</organism>
<keyword evidence="2" id="KW-1185">Reference proteome</keyword>
<evidence type="ECO:0008006" key="3">
    <source>
        <dbReference type="Google" id="ProtNLM"/>
    </source>
</evidence>
<dbReference type="Gene3D" id="1.20.900.10">
    <property type="entry name" value="Dbl homology (DH) domain"/>
    <property type="match status" value="1"/>
</dbReference>
<comment type="caution">
    <text evidence="1">The sequence shown here is derived from an EMBL/GenBank/DDBJ whole genome shotgun (WGS) entry which is preliminary data.</text>
</comment>
<dbReference type="SUPFAM" id="SSF48065">
    <property type="entry name" value="DBL homology domain (DH-domain)"/>
    <property type="match status" value="1"/>
</dbReference>
<dbReference type="InterPro" id="IPR009072">
    <property type="entry name" value="Histone-fold"/>
</dbReference>
<dbReference type="SUPFAM" id="SSF47113">
    <property type="entry name" value="Histone-fold"/>
    <property type="match status" value="1"/>
</dbReference>
<dbReference type="Proteomes" id="UP001187531">
    <property type="component" value="Unassembled WGS sequence"/>
</dbReference>
<reference evidence="1" key="1">
    <citation type="submission" date="2023-07" db="EMBL/GenBank/DDBJ databases">
        <title>Chromosome-level genome assembly of Artemia franciscana.</title>
        <authorList>
            <person name="Jo E."/>
        </authorList>
    </citation>
    <scope>NUCLEOTIDE SEQUENCE</scope>
    <source>
        <tissue evidence="1">Whole body</tissue>
    </source>
</reference>
<dbReference type="EMBL" id="JAVRJZ010000017">
    <property type="protein sequence ID" value="KAK2709205.1"/>
    <property type="molecule type" value="Genomic_DNA"/>
</dbReference>
<name>A0AA88HHB8_ARTSF</name>
<evidence type="ECO:0000313" key="2">
    <source>
        <dbReference type="Proteomes" id="UP001187531"/>
    </source>
</evidence>
<dbReference type="FunFam" id="1.10.20.10:FF:000029">
    <property type="entry name" value="son of sevenless homolog 1 isoform X1"/>
    <property type="match status" value="1"/>
</dbReference>
<dbReference type="InterPro" id="IPR035899">
    <property type="entry name" value="DBL_dom_sf"/>
</dbReference>
<proteinExistence type="predicted"/>
<gene>
    <name evidence="1" type="ORF">QYM36_013014</name>
</gene>
<sequence>MFPNQQVLQDNCGYDFDNGENLAKWRGIFQSSLEKLLQQVHPTLEAQLDALEYVEKLLFKVLSMLCLKPTPHSIQDVEERIQKMFPNPIDRWAIKEAHSAVEKGKKKCPVTLPAEKVHSLLQKEILMNKVDYQVSLYIMGVLECIGADILNLSGSYVKNIRHIKITVEDVEVAMWADKALMDLFHQDEDVSSVLLEDEPVTGSSLTYDEVVKNLIHEEKQYLRDLHMIIKVFREQIASLVNPSSKVSRVYMYVCWDVA</sequence>
<dbReference type="CDD" id="cd22914">
    <property type="entry name" value="HFD_SOS1_rpt1"/>
    <property type="match status" value="1"/>
</dbReference>
<protein>
    <recommendedName>
        <fullName evidence="3">DH domain-containing protein</fullName>
    </recommendedName>
</protein>
<dbReference type="CDD" id="cd22915">
    <property type="entry name" value="HFD_SOS1_rpt2"/>
    <property type="match status" value="1"/>
</dbReference>
<evidence type="ECO:0000313" key="1">
    <source>
        <dbReference type="EMBL" id="KAK2709205.1"/>
    </source>
</evidence>
<dbReference type="GO" id="GO:0046982">
    <property type="term" value="F:protein heterodimerization activity"/>
    <property type="evidence" value="ECO:0007669"/>
    <property type="project" value="InterPro"/>
</dbReference>